<keyword evidence="3" id="KW-0520">NAD</keyword>
<evidence type="ECO:0000259" key="6">
    <source>
        <dbReference type="Pfam" id="PF02826"/>
    </source>
</evidence>
<dbReference type="EMBL" id="JAVIZN010000002">
    <property type="protein sequence ID" value="MDR6203634.1"/>
    <property type="molecule type" value="Genomic_DNA"/>
</dbReference>
<feature type="domain" description="D-isomer specific 2-hydroxyacid dehydrogenase catalytic" evidence="5">
    <location>
        <begin position="40"/>
        <end position="325"/>
    </location>
</feature>
<accession>A0ABD5CEE6</accession>
<dbReference type="Proteomes" id="UP001245184">
    <property type="component" value="Unassembled WGS sequence"/>
</dbReference>
<evidence type="ECO:0000313" key="7">
    <source>
        <dbReference type="EMBL" id="MDR6203634.1"/>
    </source>
</evidence>
<dbReference type="RefSeq" id="WP_029970866.1">
    <property type="nucleotide sequence ID" value="NZ_ATXV01000013.1"/>
</dbReference>
<comment type="similarity">
    <text evidence="1 4">Belongs to the D-isomer specific 2-hydroxyacid dehydrogenase family.</text>
</comment>
<feature type="domain" description="D-isomer specific 2-hydroxyacid dehydrogenase NAD-binding" evidence="6">
    <location>
        <begin position="123"/>
        <end position="297"/>
    </location>
</feature>
<dbReference type="GO" id="GO:0016491">
    <property type="term" value="F:oxidoreductase activity"/>
    <property type="evidence" value="ECO:0007669"/>
    <property type="project" value="UniProtKB-KW"/>
</dbReference>
<dbReference type="AlphaFoldDB" id="A0ABD5CEE6"/>
<evidence type="ECO:0000256" key="3">
    <source>
        <dbReference type="ARBA" id="ARBA00023027"/>
    </source>
</evidence>
<dbReference type="Gene3D" id="3.40.50.720">
    <property type="entry name" value="NAD(P)-binding Rossmann-like Domain"/>
    <property type="match status" value="2"/>
</dbReference>
<dbReference type="InterPro" id="IPR050857">
    <property type="entry name" value="D-2-hydroxyacid_DH"/>
</dbReference>
<sequence length="328" mass="35259">MNAVDTDNTRCRVAILDDWQDAARSCADWTRLEARASLAFFGEPFASEDEAADRLAPFDVILAIRERTAFPASLIERLPKLRMFNLSGMRAALVDMAFMQSRAITVCLTEGGPGVESTADLTLALMLSAVRDLQAASGAVREGRFQRGTRPGVALAGKTLGLVGLGKIGARVAGYGRALGMRVIAWSPNLTAARAADAGVEYAAKETLFSTADVVSVHLVLSARTAGVVGRNDIARMKDGATLVNTSRARLVDEAALIDAVREGHIVAALDVFDQEPLPRTHPLVAARHAVLTPHLGYSTRDVYEVFYRQQVENTLAFLDGKPIRTLA</sequence>
<evidence type="ECO:0000313" key="8">
    <source>
        <dbReference type="Proteomes" id="UP001245184"/>
    </source>
</evidence>
<comment type="caution">
    <text evidence="7">The sequence shown here is derived from an EMBL/GenBank/DDBJ whole genome shotgun (WGS) entry which is preliminary data.</text>
</comment>
<reference evidence="7 8" key="1">
    <citation type="submission" date="2023-08" db="EMBL/GenBank/DDBJ databases">
        <title>Genome sequencing of plant associated microbes to promote plant fitness in Sorghum bicolor and Oryza sativa.</title>
        <authorList>
            <person name="Coleman-Derr D."/>
        </authorList>
    </citation>
    <scope>NUCLEOTIDE SEQUENCE [LARGE SCALE GENOMIC DNA]</scope>
    <source>
        <strain evidence="7 8">SLBN-33</strain>
    </source>
</reference>
<dbReference type="CDD" id="cd12169">
    <property type="entry name" value="PGDH_like_1"/>
    <property type="match status" value="1"/>
</dbReference>
<dbReference type="InterPro" id="IPR036291">
    <property type="entry name" value="NAD(P)-bd_dom_sf"/>
</dbReference>
<dbReference type="InterPro" id="IPR006140">
    <property type="entry name" value="D-isomer_DH_NAD-bd"/>
</dbReference>
<organism evidence="7 8">
    <name type="scientific">Paraburkholderia graminis</name>
    <dbReference type="NCBI Taxonomy" id="60548"/>
    <lineage>
        <taxon>Bacteria</taxon>
        <taxon>Pseudomonadati</taxon>
        <taxon>Pseudomonadota</taxon>
        <taxon>Betaproteobacteria</taxon>
        <taxon>Burkholderiales</taxon>
        <taxon>Burkholderiaceae</taxon>
        <taxon>Paraburkholderia</taxon>
    </lineage>
</organism>
<dbReference type="Pfam" id="PF02826">
    <property type="entry name" value="2-Hacid_dh_C"/>
    <property type="match status" value="1"/>
</dbReference>
<gene>
    <name evidence="7" type="ORF">QF025_002354</name>
</gene>
<proteinExistence type="inferred from homology"/>
<evidence type="ECO:0000259" key="5">
    <source>
        <dbReference type="Pfam" id="PF00389"/>
    </source>
</evidence>
<protein>
    <submittedName>
        <fullName evidence="7">Phosphoglycerate dehydrogenase-like enzyme</fullName>
    </submittedName>
</protein>
<dbReference type="PANTHER" id="PTHR42789:SF1">
    <property type="entry name" value="D-ISOMER SPECIFIC 2-HYDROXYACID DEHYDROGENASE FAMILY PROTEIN (AFU_ORTHOLOGUE AFUA_6G10090)"/>
    <property type="match status" value="1"/>
</dbReference>
<dbReference type="PANTHER" id="PTHR42789">
    <property type="entry name" value="D-ISOMER SPECIFIC 2-HYDROXYACID DEHYDROGENASE FAMILY PROTEIN (AFU_ORTHOLOGUE AFUA_6G10090)"/>
    <property type="match status" value="1"/>
</dbReference>
<evidence type="ECO:0000256" key="1">
    <source>
        <dbReference type="ARBA" id="ARBA00005854"/>
    </source>
</evidence>
<name>A0ABD5CEE6_9BURK</name>
<dbReference type="Pfam" id="PF00389">
    <property type="entry name" value="2-Hacid_dh"/>
    <property type="match status" value="1"/>
</dbReference>
<dbReference type="SUPFAM" id="SSF51735">
    <property type="entry name" value="NAD(P)-binding Rossmann-fold domains"/>
    <property type="match status" value="1"/>
</dbReference>
<keyword evidence="2 4" id="KW-0560">Oxidoreductase</keyword>
<dbReference type="SUPFAM" id="SSF52283">
    <property type="entry name" value="Formate/glycerate dehydrogenase catalytic domain-like"/>
    <property type="match status" value="1"/>
</dbReference>
<evidence type="ECO:0000256" key="4">
    <source>
        <dbReference type="RuleBase" id="RU003719"/>
    </source>
</evidence>
<evidence type="ECO:0000256" key="2">
    <source>
        <dbReference type="ARBA" id="ARBA00023002"/>
    </source>
</evidence>
<dbReference type="InterPro" id="IPR006139">
    <property type="entry name" value="D-isomer_2_OHA_DH_cat_dom"/>
</dbReference>